<dbReference type="Pfam" id="PF00024">
    <property type="entry name" value="PAN_1"/>
    <property type="match status" value="1"/>
</dbReference>
<evidence type="ECO:0000313" key="1">
    <source>
        <dbReference type="EMBL" id="EKC27370.1"/>
    </source>
</evidence>
<organism evidence="1">
    <name type="scientific">Magallana gigas</name>
    <name type="common">Pacific oyster</name>
    <name type="synonym">Crassostrea gigas</name>
    <dbReference type="NCBI Taxonomy" id="29159"/>
    <lineage>
        <taxon>Eukaryota</taxon>
        <taxon>Metazoa</taxon>
        <taxon>Spiralia</taxon>
        <taxon>Lophotrochozoa</taxon>
        <taxon>Mollusca</taxon>
        <taxon>Bivalvia</taxon>
        <taxon>Autobranchia</taxon>
        <taxon>Pteriomorphia</taxon>
        <taxon>Ostreida</taxon>
        <taxon>Ostreoidea</taxon>
        <taxon>Ostreidae</taxon>
        <taxon>Magallana</taxon>
    </lineage>
</organism>
<dbReference type="EMBL" id="JH818500">
    <property type="protein sequence ID" value="EKC27370.1"/>
    <property type="molecule type" value="Genomic_DNA"/>
</dbReference>
<dbReference type="AlphaFoldDB" id="K1QEV1"/>
<gene>
    <name evidence="1" type="ORF">CGI_10002215</name>
</gene>
<protein>
    <submittedName>
        <fullName evidence="1">Uncharacterized protein</fullName>
    </submittedName>
</protein>
<name>K1QEV1_MAGGI</name>
<dbReference type="HOGENOM" id="CLU_628899_0_0_1"/>
<dbReference type="SUPFAM" id="SSF57414">
    <property type="entry name" value="Hairpin loop containing domain-like"/>
    <property type="match status" value="1"/>
</dbReference>
<proteinExistence type="predicted"/>
<dbReference type="InterPro" id="IPR003609">
    <property type="entry name" value="Pan_app"/>
</dbReference>
<reference evidence="1" key="1">
    <citation type="journal article" date="2012" name="Nature">
        <title>The oyster genome reveals stress adaptation and complexity of shell formation.</title>
        <authorList>
            <person name="Zhang G."/>
            <person name="Fang X."/>
            <person name="Guo X."/>
            <person name="Li L."/>
            <person name="Luo R."/>
            <person name="Xu F."/>
            <person name="Yang P."/>
            <person name="Zhang L."/>
            <person name="Wang X."/>
            <person name="Qi H."/>
            <person name="Xiong Z."/>
            <person name="Que H."/>
            <person name="Xie Y."/>
            <person name="Holland P.W."/>
            <person name="Paps J."/>
            <person name="Zhu Y."/>
            <person name="Wu F."/>
            <person name="Chen Y."/>
            <person name="Wang J."/>
            <person name="Peng C."/>
            <person name="Meng J."/>
            <person name="Yang L."/>
            <person name="Liu J."/>
            <person name="Wen B."/>
            <person name="Zhang N."/>
            <person name="Huang Z."/>
            <person name="Zhu Q."/>
            <person name="Feng Y."/>
            <person name="Mount A."/>
            <person name="Hedgecock D."/>
            <person name="Xu Z."/>
            <person name="Liu Y."/>
            <person name="Domazet-Loso T."/>
            <person name="Du Y."/>
            <person name="Sun X."/>
            <person name="Zhang S."/>
            <person name="Liu B."/>
            <person name="Cheng P."/>
            <person name="Jiang X."/>
            <person name="Li J."/>
            <person name="Fan D."/>
            <person name="Wang W."/>
            <person name="Fu W."/>
            <person name="Wang T."/>
            <person name="Wang B."/>
            <person name="Zhang J."/>
            <person name="Peng Z."/>
            <person name="Li Y."/>
            <person name="Li N."/>
            <person name="Wang J."/>
            <person name="Chen M."/>
            <person name="He Y."/>
            <person name="Tan F."/>
            <person name="Song X."/>
            <person name="Zheng Q."/>
            <person name="Huang R."/>
            <person name="Yang H."/>
            <person name="Du X."/>
            <person name="Chen L."/>
            <person name="Yang M."/>
            <person name="Gaffney P.M."/>
            <person name="Wang S."/>
            <person name="Luo L."/>
            <person name="She Z."/>
            <person name="Ming Y."/>
            <person name="Huang W."/>
            <person name="Zhang S."/>
            <person name="Huang B."/>
            <person name="Zhang Y."/>
            <person name="Qu T."/>
            <person name="Ni P."/>
            <person name="Miao G."/>
            <person name="Wang J."/>
            <person name="Wang Q."/>
            <person name="Steinberg C.E."/>
            <person name="Wang H."/>
            <person name="Li N."/>
            <person name="Qian L."/>
            <person name="Zhang G."/>
            <person name="Li Y."/>
            <person name="Yang H."/>
            <person name="Liu X."/>
            <person name="Wang J."/>
            <person name="Yin Y."/>
            <person name="Wang J."/>
        </authorList>
    </citation>
    <scope>NUCLEOTIDE SEQUENCE [LARGE SCALE GENOMIC DNA]</scope>
    <source>
        <strain evidence="1">05x7-T-G4-1.051#20</strain>
    </source>
</reference>
<dbReference type="InParanoid" id="K1QEV1"/>
<sequence>MSRNTTDTPMDAPPSYESVAGMNGQLVTPCGPSLMESARSVPSGDVEWKACPYINRQTVEKLSIQSARFYIERKLVVNIGAKLLLSSLQTMDAYGITLLVILYISAGIFKGTESVISPLLKWPLLPNTCKYEVLQSNIHEVHPLCRSLDFAARYPITSGTDNDKSVVIPAGFFFDVDVPNVTIDVSTDYGISVYVYPRTSGPVFDYLSNDGSFQLAAWIENGLFKAFRRITKSPETYLVNEKINEVVLNMWQKFGVSVDTGGKKLITIVAKNVELHKDDPKNQDEGGSGDDVNRPLITPGKLRVGGMFNESVPRTFSGMVTCIGLVQHKDLDVLIDCVSKNRWKFNATFGNAATQYSATFKGVRLGAIPTASFIHQSVTKSPIMCSVTCLRDFQTCRSFTHEKQSNTCLLYPEIYTLVTDFTQMDGYTYYKLESYV</sequence>
<accession>K1QEV1</accession>